<evidence type="ECO:0000313" key="7">
    <source>
        <dbReference type="Proteomes" id="UP000293638"/>
    </source>
</evidence>
<dbReference type="NCBIfam" id="TIGR02170">
    <property type="entry name" value="thyX"/>
    <property type="match status" value="1"/>
</dbReference>
<dbReference type="PROSITE" id="PS51331">
    <property type="entry name" value="THYX"/>
    <property type="match status" value="1"/>
</dbReference>
<sequence>MRDTSPQVFLIAKPSIDWAEVGRYLESVGGTAWLDRVRDEEGPDGERLVEFMGRMCYRSWAPGLNPNVTRVREDSTAYLRNILRSAHGSVLEHANYSFVFADVSRVFTHELVRHRAGAAISQESLRYVRLTDLPFEHPGFVREDAELKAAADALLAQMESFQELVVERTGIAGDGVDFHTKKTVTSAARRYAPDGVATTIGWTVNIRAVRHVIAMRTDPGAEEEIRRVFDQVAQVLQRELPALLGDFVRDDDGTWRPEFSKV</sequence>
<dbReference type="CDD" id="cd20175">
    <property type="entry name" value="ThyX"/>
    <property type="match status" value="1"/>
</dbReference>
<keyword evidence="1" id="KW-0489">Methyltransferase</keyword>
<dbReference type="SUPFAM" id="SSF69796">
    <property type="entry name" value="Thymidylate synthase-complementing protein Thy1"/>
    <property type="match status" value="1"/>
</dbReference>
<evidence type="ECO:0000256" key="1">
    <source>
        <dbReference type="ARBA" id="ARBA00022603"/>
    </source>
</evidence>
<protein>
    <recommendedName>
        <fullName evidence="5">FAD-dependent thymidylate synthase</fullName>
        <ecNumber evidence="5">2.1.1.148</ecNumber>
    </recommendedName>
</protein>
<gene>
    <name evidence="6" type="ORF">EV189_3774</name>
</gene>
<dbReference type="AlphaFoldDB" id="A0A4Q7NA92"/>
<dbReference type="InterPro" id="IPR036098">
    <property type="entry name" value="Thymidylate_synthase_ThyX_sf"/>
</dbReference>
<dbReference type="RefSeq" id="WP_130494498.1">
    <property type="nucleotide sequence ID" value="NZ_SGXD01000006.1"/>
</dbReference>
<evidence type="ECO:0000256" key="4">
    <source>
        <dbReference type="ARBA" id="ARBA00022827"/>
    </source>
</evidence>
<dbReference type="GO" id="GO:0050797">
    <property type="term" value="F:thymidylate synthase (FAD) activity"/>
    <property type="evidence" value="ECO:0007669"/>
    <property type="project" value="UniProtKB-UniRule"/>
</dbReference>
<evidence type="ECO:0000256" key="5">
    <source>
        <dbReference type="NCBIfam" id="TIGR02170"/>
    </source>
</evidence>
<dbReference type="GO" id="GO:0070402">
    <property type="term" value="F:NADPH binding"/>
    <property type="evidence" value="ECO:0007669"/>
    <property type="project" value="TreeGrafter"/>
</dbReference>
<dbReference type="Gene3D" id="6.10.140.450">
    <property type="match status" value="1"/>
</dbReference>
<organism evidence="6 7">
    <name type="scientific">Motilibacter rhizosphaerae</name>
    <dbReference type="NCBI Taxonomy" id="598652"/>
    <lineage>
        <taxon>Bacteria</taxon>
        <taxon>Bacillati</taxon>
        <taxon>Actinomycetota</taxon>
        <taxon>Actinomycetes</taxon>
        <taxon>Motilibacterales</taxon>
        <taxon>Motilibacteraceae</taxon>
        <taxon>Motilibacter</taxon>
    </lineage>
</organism>
<dbReference type="Pfam" id="PF02511">
    <property type="entry name" value="Thy1"/>
    <property type="match status" value="1"/>
</dbReference>
<comment type="caution">
    <text evidence="6">The sequence shown here is derived from an EMBL/GenBank/DDBJ whole genome shotgun (WGS) entry which is preliminary data.</text>
</comment>
<dbReference type="Gene3D" id="3.30.70.3180">
    <property type="match status" value="2"/>
</dbReference>
<evidence type="ECO:0000256" key="3">
    <source>
        <dbReference type="ARBA" id="ARBA00022727"/>
    </source>
</evidence>
<dbReference type="PANTHER" id="PTHR34934">
    <property type="entry name" value="FLAVIN-DEPENDENT THYMIDYLATE SYNTHASE"/>
    <property type="match status" value="1"/>
</dbReference>
<dbReference type="OrthoDB" id="9780625at2"/>
<dbReference type="GO" id="GO:0032259">
    <property type="term" value="P:methylation"/>
    <property type="evidence" value="ECO:0007669"/>
    <property type="project" value="UniProtKB-KW"/>
</dbReference>
<evidence type="ECO:0000313" key="6">
    <source>
        <dbReference type="EMBL" id="RZS79420.1"/>
    </source>
</evidence>
<evidence type="ECO:0000256" key="2">
    <source>
        <dbReference type="ARBA" id="ARBA00022630"/>
    </source>
</evidence>
<dbReference type="GO" id="GO:0050660">
    <property type="term" value="F:flavin adenine dinucleotide binding"/>
    <property type="evidence" value="ECO:0007669"/>
    <property type="project" value="UniProtKB-UniRule"/>
</dbReference>
<keyword evidence="2" id="KW-0285">Flavoprotein</keyword>
<reference evidence="6 7" key="1">
    <citation type="submission" date="2019-02" db="EMBL/GenBank/DDBJ databases">
        <title>Genomic Encyclopedia of Type Strains, Phase IV (KMG-IV): sequencing the most valuable type-strain genomes for metagenomic binning, comparative biology and taxonomic classification.</title>
        <authorList>
            <person name="Goeker M."/>
        </authorList>
    </citation>
    <scope>NUCLEOTIDE SEQUENCE [LARGE SCALE GENOMIC DNA]</scope>
    <source>
        <strain evidence="6 7">DSM 45622</strain>
    </source>
</reference>
<keyword evidence="3" id="KW-0545">Nucleotide biosynthesis</keyword>
<name>A0A4Q7NA92_9ACTN</name>
<dbReference type="PANTHER" id="PTHR34934:SF1">
    <property type="entry name" value="FLAVIN-DEPENDENT THYMIDYLATE SYNTHASE"/>
    <property type="match status" value="1"/>
</dbReference>
<dbReference type="EC" id="2.1.1.148" evidence="5"/>
<keyword evidence="7" id="KW-1185">Reference proteome</keyword>
<proteinExistence type="predicted"/>
<dbReference type="EMBL" id="SGXD01000006">
    <property type="protein sequence ID" value="RZS79420.1"/>
    <property type="molecule type" value="Genomic_DNA"/>
</dbReference>
<dbReference type="InterPro" id="IPR003669">
    <property type="entry name" value="Thymidylate_synthase_ThyX"/>
</dbReference>
<keyword evidence="1" id="KW-0808">Transferase</keyword>
<dbReference type="Proteomes" id="UP000293638">
    <property type="component" value="Unassembled WGS sequence"/>
</dbReference>
<keyword evidence="4" id="KW-0274">FAD</keyword>
<accession>A0A4Q7NA92</accession>
<dbReference type="GO" id="GO:0004799">
    <property type="term" value="F:thymidylate synthase activity"/>
    <property type="evidence" value="ECO:0007669"/>
    <property type="project" value="TreeGrafter"/>
</dbReference>
<dbReference type="GO" id="GO:0006231">
    <property type="term" value="P:dTMP biosynthetic process"/>
    <property type="evidence" value="ECO:0007669"/>
    <property type="project" value="UniProtKB-UniRule"/>
</dbReference>